<feature type="binding site" evidence="4">
    <location>
        <position position="218"/>
    </location>
    <ligand>
        <name>a divalent metal cation</name>
        <dbReference type="ChEBI" id="CHEBI:60240"/>
        <label>1</label>
    </ligand>
</feature>
<feature type="binding site" evidence="4">
    <location>
        <position position="64"/>
    </location>
    <ligand>
        <name>a divalent metal cation</name>
        <dbReference type="ChEBI" id="CHEBI:60240"/>
        <label>2</label>
    </ligand>
</feature>
<feature type="binding site" evidence="4">
    <location>
        <position position="102"/>
    </location>
    <ligand>
        <name>a divalent metal cation</name>
        <dbReference type="ChEBI" id="CHEBI:60240"/>
        <label>1</label>
    </ligand>
</feature>
<dbReference type="GO" id="GO:0046872">
    <property type="term" value="F:metal ion binding"/>
    <property type="evidence" value="ECO:0007669"/>
    <property type="project" value="UniProtKB-KW"/>
</dbReference>
<dbReference type="EMBL" id="NRSD01000013">
    <property type="protein sequence ID" value="MBK1645574.1"/>
    <property type="molecule type" value="Genomic_DNA"/>
</dbReference>
<dbReference type="InterPro" id="IPR036069">
    <property type="entry name" value="DUF34/NIF3_sf"/>
</dbReference>
<keyword evidence="6" id="KW-1185">Reference proteome</keyword>
<dbReference type="Gene3D" id="3.40.1390.30">
    <property type="entry name" value="NIF3 (NGG1p interacting factor 3)-like"/>
    <property type="match status" value="2"/>
</dbReference>
<evidence type="ECO:0000313" key="6">
    <source>
        <dbReference type="Proteomes" id="UP001138802"/>
    </source>
</evidence>
<dbReference type="FunFam" id="3.40.1390.30:FF:000002">
    <property type="entry name" value="Nif3-like dinuclear metal center protein"/>
    <property type="match status" value="1"/>
</dbReference>
<feature type="binding site" evidence="4">
    <location>
        <position position="222"/>
    </location>
    <ligand>
        <name>a divalent metal cation</name>
        <dbReference type="ChEBI" id="CHEBI:60240"/>
        <label>1</label>
    </ligand>
</feature>
<comment type="similarity">
    <text evidence="1">Belongs to the GTP cyclohydrolase I type 2/NIF3 family.</text>
</comment>
<evidence type="ECO:0000256" key="1">
    <source>
        <dbReference type="ARBA" id="ARBA00006964"/>
    </source>
</evidence>
<gene>
    <name evidence="5" type="ORF">CKO25_13155</name>
</gene>
<dbReference type="RefSeq" id="WP_200388385.1">
    <property type="nucleotide sequence ID" value="NZ_NRSD01000013.1"/>
</dbReference>
<dbReference type="InterPro" id="IPR002678">
    <property type="entry name" value="DUF34/NIF3"/>
</dbReference>
<evidence type="ECO:0000256" key="3">
    <source>
        <dbReference type="ARBA" id="ARBA00022723"/>
    </source>
</evidence>
<name>A0A9X1B941_9GAMM</name>
<evidence type="ECO:0000256" key="4">
    <source>
        <dbReference type="PIRSR" id="PIRSR602678-1"/>
    </source>
</evidence>
<evidence type="ECO:0000313" key="5">
    <source>
        <dbReference type="EMBL" id="MBK1645574.1"/>
    </source>
</evidence>
<dbReference type="PANTHER" id="PTHR13799">
    <property type="entry name" value="NGG1 INTERACTING FACTOR 3"/>
    <property type="match status" value="1"/>
</dbReference>
<dbReference type="GO" id="GO:0005737">
    <property type="term" value="C:cytoplasm"/>
    <property type="evidence" value="ECO:0007669"/>
    <property type="project" value="TreeGrafter"/>
</dbReference>
<reference evidence="5 6" key="1">
    <citation type="journal article" date="2020" name="Microorganisms">
        <title>Osmotic Adaptation and Compatible Solute Biosynthesis of Phototrophic Bacteria as Revealed from Genome Analyses.</title>
        <authorList>
            <person name="Imhoff J.F."/>
            <person name="Rahn T."/>
            <person name="Kunzel S."/>
            <person name="Keller A."/>
            <person name="Neulinger S.C."/>
        </authorList>
    </citation>
    <scope>NUCLEOTIDE SEQUENCE [LARGE SCALE GENOMIC DNA]</scope>
    <source>
        <strain evidence="5 6">DSM 21303</strain>
    </source>
</reference>
<dbReference type="Proteomes" id="UP001138802">
    <property type="component" value="Unassembled WGS sequence"/>
</dbReference>
<dbReference type="AlphaFoldDB" id="A0A9X1B941"/>
<comment type="caution">
    <text evidence="5">The sequence shown here is derived from an EMBL/GenBank/DDBJ whole genome shotgun (WGS) entry which is preliminary data.</text>
</comment>
<evidence type="ECO:0000256" key="2">
    <source>
        <dbReference type="ARBA" id="ARBA00022112"/>
    </source>
</evidence>
<proteinExistence type="inferred from homology"/>
<dbReference type="NCBIfam" id="TIGR00486">
    <property type="entry name" value="YbgI_SA1388"/>
    <property type="match status" value="1"/>
</dbReference>
<dbReference type="Pfam" id="PF01784">
    <property type="entry name" value="DUF34_NIF3"/>
    <property type="match status" value="1"/>
</dbReference>
<accession>A0A9X1B941</accession>
<keyword evidence="3 4" id="KW-0479">Metal-binding</keyword>
<organism evidence="5 6">
    <name type="scientific">Thiocapsa imhoffii</name>
    <dbReference type="NCBI Taxonomy" id="382777"/>
    <lineage>
        <taxon>Bacteria</taxon>
        <taxon>Pseudomonadati</taxon>
        <taxon>Pseudomonadota</taxon>
        <taxon>Gammaproteobacteria</taxon>
        <taxon>Chromatiales</taxon>
        <taxon>Chromatiaceae</taxon>
        <taxon>Thiocapsa</taxon>
    </lineage>
</organism>
<protein>
    <recommendedName>
        <fullName evidence="2">GTP cyclohydrolase 1 type 2 homolog</fullName>
    </recommendedName>
</protein>
<dbReference type="PANTHER" id="PTHR13799:SF14">
    <property type="entry name" value="GTP CYCLOHYDROLASE 1 TYPE 2 HOMOLOG"/>
    <property type="match status" value="1"/>
</dbReference>
<sequence>MVELNELVIYCDQFLAARDFDDYAPNGLQVEGERPIQRLVTGVSASADLIAAATAWRADAILVHHGWFWKNEPRSLIGIRAKRARELLKAGASLIAYHLPLDAHPQVGNNATLARRLGWLDAAPAPGHLGLLWCGRLAAPCTPQALAAELTQRLGRASVCVAAGRDRVEHLAWCTGGGQGYLEAAAALGVDAFISGEISEHSTHLAREHGVAFIAAGHHATECDGVRALGEHLATRFAMEHRFIEIENPA</sequence>
<dbReference type="SUPFAM" id="SSF102705">
    <property type="entry name" value="NIF3 (NGG1p interacting factor 3)-like"/>
    <property type="match status" value="1"/>
</dbReference>
<feature type="binding site" evidence="4">
    <location>
        <position position="65"/>
    </location>
    <ligand>
        <name>a divalent metal cation</name>
        <dbReference type="ChEBI" id="CHEBI:60240"/>
        <label>1</label>
    </ligand>
</feature>